<evidence type="ECO:0000313" key="3">
    <source>
        <dbReference type="Proteomes" id="UP000179807"/>
    </source>
</evidence>
<dbReference type="Proteomes" id="UP000179807">
    <property type="component" value="Unassembled WGS sequence"/>
</dbReference>
<reference evidence="2" key="1">
    <citation type="submission" date="2016-10" db="EMBL/GenBank/DDBJ databases">
        <authorList>
            <person name="Benchimol M."/>
            <person name="Almeida L.G."/>
            <person name="Vasconcelos A.T."/>
            <person name="Perreira-Neves A."/>
            <person name="Rosa I.A."/>
            <person name="Tasca T."/>
            <person name="Bogo M.R."/>
            <person name="de Souza W."/>
        </authorList>
    </citation>
    <scope>NUCLEOTIDE SEQUENCE [LARGE SCALE GENOMIC DNA]</scope>
    <source>
        <strain evidence="2">K</strain>
    </source>
</reference>
<dbReference type="PANTHER" id="PTHR11102:SF147">
    <property type="entry name" value="SEL1L ADAPTOR SUBUNIT OF ERAD E3 UBIQUITIN LIGASE"/>
    <property type="match status" value="1"/>
</dbReference>
<keyword evidence="3" id="KW-1185">Reference proteome</keyword>
<dbReference type="InterPro" id="IPR050767">
    <property type="entry name" value="Sel1_AlgK"/>
</dbReference>
<organism evidence="2 3">
    <name type="scientific">Tritrichomonas foetus</name>
    <dbReference type="NCBI Taxonomy" id="1144522"/>
    <lineage>
        <taxon>Eukaryota</taxon>
        <taxon>Metamonada</taxon>
        <taxon>Parabasalia</taxon>
        <taxon>Tritrichomonadida</taxon>
        <taxon>Tritrichomonadidae</taxon>
        <taxon>Tritrichomonas</taxon>
    </lineage>
</organism>
<dbReference type="InterPro" id="IPR011990">
    <property type="entry name" value="TPR-like_helical_dom_sf"/>
</dbReference>
<comment type="caution">
    <text evidence="2">The sequence shown here is derived from an EMBL/GenBank/DDBJ whole genome shotgun (WGS) entry which is preliminary data.</text>
</comment>
<dbReference type="GeneID" id="94833000"/>
<dbReference type="OrthoDB" id="272077at2759"/>
<dbReference type="Gene3D" id="1.25.40.10">
    <property type="entry name" value="Tetratricopeptide repeat domain"/>
    <property type="match status" value="2"/>
</dbReference>
<dbReference type="InterPro" id="IPR006597">
    <property type="entry name" value="Sel1-like"/>
</dbReference>
<dbReference type="EMBL" id="MLAK01000384">
    <property type="protein sequence ID" value="OHT14362.1"/>
    <property type="molecule type" value="Genomic_DNA"/>
</dbReference>
<dbReference type="VEuPathDB" id="TrichDB:TRFO_15280"/>
<evidence type="ECO:0000313" key="2">
    <source>
        <dbReference type="EMBL" id="OHT14362.1"/>
    </source>
</evidence>
<evidence type="ECO:0000256" key="1">
    <source>
        <dbReference type="ARBA" id="ARBA00038101"/>
    </source>
</evidence>
<dbReference type="AlphaFoldDB" id="A0A1J4KTA7"/>
<name>A0A1J4KTA7_9EUKA</name>
<dbReference type="SMART" id="SM00671">
    <property type="entry name" value="SEL1"/>
    <property type="match status" value="3"/>
</dbReference>
<dbReference type="GO" id="GO:0005789">
    <property type="term" value="C:endoplasmic reticulum membrane"/>
    <property type="evidence" value="ECO:0007669"/>
    <property type="project" value="TreeGrafter"/>
</dbReference>
<dbReference type="Pfam" id="PF08238">
    <property type="entry name" value="Sel1"/>
    <property type="match status" value="5"/>
</dbReference>
<proteinExistence type="inferred from homology"/>
<dbReference type="SUPFAM" id="SSF81901">
    <property type="entry name" value="HCP-like"/>
    <property type="match status" value="2"/>
</dbReference>
<comment type="similarity">
    <text evidence="1">Belongs to the sel-1 family.</text>
</comment>
<dbReference type="RefSeq" id="XP_068367498.1">
    <property type="nucleotide sequence ID" value="XM_068498296.1"/>
</dbReference>
<dbReference type="PANTHER" id="PTHR11102">
    <property type="entry name" value="SEL-1-LIKE PROTEIN"/>
    <property type="match status" value="1"/>
</dbReference>
<evidence type="ECO:0008006" key="4">
    <source>
        <dbReference type="Google" id="ProtNLM"/>
    </source>
</evidence>
<protein>
    <recommendedName>
        <fullName evidence="4">Sel1 repeat family protein</fullName>
    </recommendedName>
</protein>
<accession>A0A1J4KTA7</accession>
<dbReference type="GO" id="GO:0036503">
    <property type="term" value="P:ERAD pathway"/>
    <property type="evidence" value="ECO:0007669"/>
    <property type="project" value="TreeGrafter"/>
</dbReference>
<sequence length="647" mass="74374">MFYLLFALQLIENITILPDHYIFKMEGYQVSDFFKAYEQISIKCGKNYRDAFQKAIENTTNIDFDVLNNLAESKYGPALFLLGEFNLYGIPPLQLNHTAAAYYYKESSKSNFIPAYSQLAFMYLYGLGVKRNIPKASVYNNIACSKGSVYSCLWEIQSLAHGQYKPKSMYTALNRISLISLFVSQLEDSSRSTGHDPELLTRLLQLKEHKEQDDQAILQFLKYKAQLGDEESGVELATVYYYGKYGVDVDIHRARQMFEQYPTNTYANIHLGRIHHLGQDGPVDMEAALHYYNLAAREDDPNAFNNLGVILQGEGRADESNELFRKAANAGHEGAIFNLAMKDIHSTSNENKTYGIGNLTHLAMKGMRVAVHNYAYFSKIGVAEFNEQTSFTFFHANCETAPWMDNSKIAEKYYKDGNYEAALMIWMRLSDQGHCTSSFNAGLTLLYWDRLTNGKKFFDEDIQYDLAAKMFKNAQNSCYFDVSPYLYEIYLKRNDTQKAINVLFEKGNNEQAQFLKIVAMLDDKAPLSLVNMMKYIKKGFEENSNFFMPLLAITPKIIYKFGQSLYQSMKTTTFEFNTNQLSFTVGMTQNEKGISEDTIEEIIKLLESYKLQLTIAWFLILFFLLVDNRIEIIFNEPPNKPENLYLD</sequence>
<gene>
    <name evidence="2" type="ORF">TRFO_15280</name>
</gene>